<evidence type="ECO:0000256" key="7">
    <source>
        <dbReference type="SAM" id="Phobius"/>
    </source>
</evidence>
<keyword evidence="7" id="KW-0812">Transmembrane</keyword>
<evidence type="ECO:0000256" key="1">
    <source>
        <dbReference type="ARBA" id="ARBA00001947"/>
    </source>
</evidence>
<feature type="transmembrane region" description="Helical" evidence="7">
    <location>
        <begin position="7"/>
        <end position="25"/>
    </location>
</feature>
<accession>A0AAE3J9D9</accession>
<evidence type="ECO:0000256" key="6">
    <source>
        <dbReference type="ARBA" id="ARBA00023049"/>
    </source>
</evidence>
<feature type="transmembrane region" description="Helical" evidence="7">
    <location>
        <begin position="82"/>
        <end position="102"/>
    </location>
</feature>
<comment type="cofactor">
    <cofactor evidence="1">
        <name>Zn(2+)</name>
        <dbReference type="ChEBI" id="CHEBI:29105"/>
    </cofactor>
</comment>
<dbReference type="EMBL" id="JAJEQM010000002">
    <property type="protein sequence ID" value="MCC2209710.1"/>
    <property type="molecule type" value="Genomic_DNA"/>
</dbReference>
<dbReference type="RefSeq" id="WP_308455847.1">
    <property type="nucleotide sequence ID" value="NZ_JAJEQM010000002.1"/>
</dbReference>
<dbReference type="PANTHER" id="PTHR39188:SF3">
    <property type="entry name" value="STAGE IV SPORULATION PROTEIN FB"/>
    <property type="match status" value="1"/>
</dbReference>
<sequence>MIKITNYLRVNVLTIALFVFCIIFNKADMLCVTYAVMILHELAHCLAAVCIGLKISHIDFYPFGVNLKLKNKLVYSLADEMILYFSGPFCNILFALIAMIVYSCYPNESVKFFYISNTMLFCMNMIPSVPLDGGILLKKIIAYRLGYNSANKIMTVISAVFSAMIMGLGIYVMYITKFNFSVLLFSALMIGNIFTQSEKYNVDLTKTLMFNNKKKKSVRHIVVENECNYCDIVDEFIPKDYNMVYVVSDDGKVQDIITETQVIDKLTTEQVL</sequence>
<dbReference type="GO" id="GO:0006508">
    <property type="term" value="P:proteolysis"/>
    <property type="evidence" value="ECO:0007669"/>
    <property type="project" value="UniProtKB-KW"/>
</dbReference>
<keyword evidence="5" id="KW-0862">Zinc</keyword>
<reference evidence="8 9" key="1">
    <citation type="submission" date="2021-10" db="EMBL/GenBank/DDBJ databases">
        <title>Anaerobic single-cell dispensing facilitates the cultivation of human gut bacteria.</title>
        <authorList>
            <person name="Afrizal A."/>
        </authorList>
    </citation>
    <scope>NUCLEOTIDE SEQUENCE [LARGE SCALE GENOMIC DNA]</scope>
    <source>
        <strain evidence="8 9">CLA-AA-H232</strain>
    </source>
</reference>
<keyword evidence="4" id="KW-0378">Hydrolase</keyword>
<proteinExistence type="inferred from homology"/>
<keyword evidence="7" id="KW-0472">Membrane</keyword>
<evidence type="ECO:0000256" key="4">
    <source>
        <dbReference type="ARBA" id="ARBA00022801"/>
    </source>
</evidence>
<comment type="similarity">
    <text evidence="2">Belongs to the peptidase M50B family.</text>
</comment>
<evidence type="ECO:0000313" key="8">
    <source>
        <dbReference type="EMBL" id="MCC2209710.1"/>
    </source>
</evidence>
<dbReference type="Proteomes" id="UP001198242">
    <property type="component" value="Unassembled WGS sequence"/>
</dbReference>
<organism evidence="8 9">
    <name type="scientific">Hominilimicola fabiformis</name>
    <dbReference type="NCBI Taxonomy" id="2885356"/>
    <lineage>
        <taxon>Bacteria</taxon>
        <taxon>Bacillati</taxon>
        <taxon>Bacillota</taxon>
        <taxon>Clostridia</taxon>
        <taxon>Eubacteriales</taxon>
        <taxon>Oscillospiraceae</taxon>
        <taxon>Hominilimicola</taxon>
    </lineage>
</organism>
<feature type="transmembrane region" description="Helical" evidence="7">
    <location>
        <begin position="149"/>
        <end position="172"/>
    </location>
</feature>
<keyword evidence="6" id="KW-0482">Metalloprotease</keyword>
<keyword evidence="9" id="KW-1185">Reference proteome</keyword>
<keyword evidence="7" id="KW-1133">Transmembrane helix</keyword>
<gene>
    <name evidence="8" type="ORF">LKE05_02735</name>
</gene>
<evidence type="ECO:0000256" key="5">
    <source>
        <dbReference type="ARBA" id="ARBA00022833"/>
    </source>
</evidence>
<dbReference type="GO" id="GO:0008237">
    <property type="term" value="F:metallopeptidase activity"/>
    <property type="evidence" value="ECO:0007669"/>
    <property type="project" value="UniProtKB-KW"/>
</dbReference>
<evidence type="ECO:0000313" key="9">
    <source>
        <dbReference type="Proteomes" id="UP001198242"/>
    </source>
</evidence>
<keyword evidence="3" id="KW-0645">Protease</keyword>
<evidence type="ECO:0000256" key="2">
    <source>
        <dbReference type="ARBA" id="ARBA00007931"/>
    </source>
</evidence>
<evidence type="ECO:0000256" key="3">
    <source>
        <dbReference type="ARBA" id="ARBA00022670"/>
    </source>
</evidence>
<comment type="caution">
    <text evidence="8">The sequence shown here is derived from an EMBL/GenBank/DDBJ whole genome shotgun (WGS) entry which is preliminary data.</text>
</comment>
<dbReference type="AlphaFoldDB" id="A0AAE3J9D9"/>
<protein>
    <recommendedName>
        <fullName evidence="10">Stage IV sporulation protein FB</fullName>
    </recommendedName>
</protein>
<name>A0AAE3J9D9_9FIRM</name>
<evidence type="ECO:0008006" key="10">
    <source>
        <dbReference type="Google" id="ProtNLM"/>
    </source>
</evidence>
<dbReference type="PANTHER" id="PTHR39188">
    <property type="entry name" value="MEMBRANE-ASSOCIATED ZINC METALLOPROTEASE M50B"/>
    <property type="match status" value="1"/>
</dbReference>